<feature type="compositionally biased region" description="Basic and acidic residues" evidence="1">
    <location>
        <begin position="136"/>
        <end position="147"/>
    </location>
</feature>
<dbReference type="EMBL" id="NKCL01000734">
    <property type="protein sequence ID" value="RSL53428.1"/>
    <property type="molecule type" value="Genomic_DNA"/>
</dbReference>
<sequence length="147" mass="15393">MSSRRTSAQPHGFAPIQEEPVPAAVLVSELAPVGVVSADGRMLALRFRNPSGGPQTNVMAYTKDIAPGAMVYQGSTDGFDHVHEIVCLVGNTDTVTGEAQPPGQRRHGAGFASFVFGPQIKGRGGPCRLASEPLAEETKESKSMACS</sequence>
<organism evidence="2 3">
    <name type="scientific">Fusarium floridanum</name>
    <dbReference type="NCBI Taxonomy" id="1325733"/>
    <lineage>
        <taxon>Eukaryota</taxon>
        <taxon>Fungi</taxon>
        <taxon>Dikarya</taxon>
        <taxon>Ascomycota</taxon>
        <taxon>Pezizomycotina</taxon>
        <taxon>Sordariomycetes</taxon>
        <taxon>Hypocreomycetidae</taxon>
        <taxon>Hypocreales</taxon>
        <taxon>Nectriaceae</taxon>
        <taxon>Fusarium</taxon>
        <taxon>Fusarium solani species complex</taxon>
    </lineage>
</organism>
<accession>A0A428PK47</accession>
<evidence type="ECO:0000256" key="1">
    <source>
        <dbReference type="SAM" id="MobiDB-lite"/>
    </source>
</evidence>
<evidence type="ECO:0000313" key="2">
    <source>
        <dbReference type="EMBL" id="RSL53428.1"/>
    </source>
</evidence>
<dbReference type="Proteomes" id="UP000287972">
    <property type="component" value="Unassembled WGS sequence"/>
</dbReference>
<protein>
    <submittedName>
        <fullName evidence="2">Uncharacterized protein</fullName>
    </submittedName>
</protein>
<evidence type="ECO:0000313" key="3">
    <source>
        <dbReference type="Proteomes" id="UP000287972"/>
    </source>
</evidence>
<feature type="region of interest" description="Disordered" evidence="1">
    <location>
        <begin position="123"/>
        <end position="147"/>
    </location>
</feature>
<gene>
    <name evidence="2" type="ORF">CEP51_014896</name>
</gene>
<comment type="caution">
    <text evidence="2">The sequence shown here is derived from an EMBL/GenBank/DDBJ whole genome shotgun (WGS) entry which is preliminary data.</text>
</comment>
<dbReference type="AlphaFoldDB" id="A0A428PK47"/>
<reference evidence="2 3" key="1">
    <citation type="submission" date="2017-06" db="EMBL/GenBank/DDBJ databases">
        <title>Comparative genomic analysis of Ambrosia Fusariam Clade fungi.</title>
        <authorList>
            <person name="Stajich J.E."/>
            <person name="Carrillo J."/>
            <person name="Kijimoto T."/>
            <person name="Eskalen A."/>
            <person name="O'Donnell K."/>
            <person name="Kasson M."/>
        </authorList>
    </citation>
    <scope>NUCLEOTIDE SEQUENCE [LARGE SCALE GENOMIC DNA]</scope>
    <source>
        <strain evidence="2 3">NRRL62606</strain>
    </source>
</reference>
<keyword evidence="3" id="KW-1185">Reference proteome</keyword>
<name>A0A428PK47_9HYPO</name>
<proteinExistence type="predicted"/>